<dbReference type="PANTHER" id="PTHR10161">
    <property type="entry name" value="TARTRATE-RESISTANT ACID PHOSPHATASE TYPE 5"/>
    <property type="match status" value="1"/>
</dbReference>
<evidence type="ECO:0000256" key="3">
    <source>
        <dbReference type="ARBA" id="ARBA00015822"/>
    </source>
</evidence>
<evidence type="ECO:0000256" key="2">
    <source>
        <dbReference type="ARBA" id="ARBA00012646"/>
    </source>
</evidence>
<organism evidence="11 12">
    <name type="scientific">Ciona savignyi</name>
    <name type="common">Pacific transparent sea squirt</name>
    <dbReference type="NCBI Taxonomy" id="51511"/>
    <lineage>
        <taxon>Eukaryota</taxon>
        <taxon>Metazoa</taxon>
        <taxon>Chordata</taxon>
        <taxon>Tunicata</taxon>
        <taxon>Ascidiacea</taxon>
        <taxon>Phlebobranchia</taxon>
        <taxon>Cionidae</taxon>
        <taxon>Ciona</taxon>
    </lineage>
</organism>
<dbReference type="InterPro" id="IPR051558">
    <property type="entry name" value="Metallophosphoesterase_PAP"/>
</dbReference>
<feature type="domain" description="Calcineurin-like phosphoesterase" evidence="10">
    <location>
        <begin position="46"/>
        <end position="258"/>
    </location>
</feature>
<reference evidence="12" key="1">
    <citation type="submission" date="2003-08" db="EMBL/GenBank/DDBJ databases">
        <authorList>
            <person name="Birren B."/>
            <person name="Nusbaum C."/>
            <person name="Abebe A."/>
            <person name="Abouelleil A."/>
            <person name="Adekoya E."/>
            <person name="Ait-zahra M."/>
            <person name="Allen N."/>
            <person name="Allen T."/>
            <person name="An P."/>
            <person name="Anderson M."/>
            <person name="Anderson S."/>
            <person name="Arachchi H."/>
            <person name="Armbruster J."/>
            <person name="Bachantsang P."/>
            <person name="Baldwin J."/>
            <person name="Barry A."/>
            <person name="Bayul T."/>
            <person name="Blitshsteyn B."/>
            <person name="Bloom T."/>
            <person name="Blye J."/>
            <person name="Boguslavskiy L."/>
            <person name="Borowsky M."/>
            <person name="Boukhgalter B."/>
            <person name="Brunache A."/>
            <person name="Butler J."/>
            <person name="Calixte N."/>
            <person name="Calvo S."/>
            <person name="Camarata J."/>
            <person name="Campo K."/>
            <person name="Chang J."/>
            <person name="Cheshatsang Y."/>
            <person name="Citroen M."/>
            <person name="Collymore A."/>
            <person name="Considine T."/>
            <person name="Cook A."/>
            <person name="Cooke P."/>
            <person name="Corum B."/>
            <person name="Cuomo C."/>
            <person name="David R."/>
            <person name="Dawoe T."/>
            <person name="Degray S."/>
            <person name="Dodge S."/>
            <person name="Dooley K."/>
            <person name="Dorje P."/>
            <person name="Dorjee K."/>
            <person name="Dorris L."/>
            <person name="Duffey N."/>
            <person name="Dupes A."/>
            <person name="Elkins T."/>
            <person name="Engels R."/>
            <person name="Erickson J."/>
            <person name="Farina A."/>
            <person name="Faro S."/>
            <person name="Ferreira P."/>
            <person name="Fischer H."/>
            <person name="Fitzgerald M."/>
            <person name="Foley K."/>
            <person name="Gage D."/>
            <person name="Galagan J."/>
            <person name="Gearin G."/>
            <person name="Gnerre S."/>
            <person name="Gnirke A."/>
            <person name="Goyette A."/>
            <person name="Graham J."/>
            <person name="Grandbois E."/>
            <person name="Gyaltsen K."/>
            <person name="Hafez N."/>
            <person name="Hagopian D."/>
            <person name="Hagos B."/>
            <person name="Hall J."/>
            <person name="Hatcher B."/>
            <person name="Heller A."/>
            <person name="Higgins H."/>
            <person name="Honan T."/>
            <person name="Horn A."/>
            <person name="Houde N."/>
            <person name="Hughes L."/>
            <person name="Hulme W."/>
            <person name="Husby E."/>
            <person name="Iliev I."/>
            <person name="Jaffe D."/>
            <person name="Jones C."/>
            <person name="Kamal M."/>
            <person name="Kamat A."/>
            <person name="Kamvysselis M."/>
            <person name="Karlsson E."/>
            <person name="Kells C."/>
            <person name="Kieu A."/>
            <person name="Kisner P."/>
            <person name="Kodira C."/>
            <person name="Kulbokas E."/>
            <person name="Labutti K."/>
            <person name="Lama D."/>
            <person name="Landers T."/>
            <person name="Leger J."/>
            <person name="Levine S."/>
            <person name="Lewis D."/>
            <person name="Lewis T."/>
            <person name="Lindblad-toh K."/>
            <person name="Liu X."/>
            <person name="Lokyitsang T."/>
            <person name="Lokyitsang Y."/>
            <person name="Lucien O."/>
            <person name="Lui A."/>
            <person name="Ma L.J."/>
            <person name="Mabbitt R."/>
            <person name="Macdonald J."/>
            <person name="Maclean C."/>
            <person name="Major J."/>
            <person name="Manning J."/>
            <person name="Marabella R."/>
            <person name="Maru K."/>
            <person name="Matthews C."/>
            <person name="Mauceli E."/>
            <person name="Mccarthy M."/>
            <person name="Mcdonough S."/>
            <person name="Mcghee T."/>
            <person name="Meldrim J."/>
            <person name="Meneus L."/>
            <person name="Mesirov J."/>
            <person name="Mihalev A."/>
            <person name="Mihova T."/>
            <person name="Mikkelsen T."/>
            <person name="Mlenga V."/>
            <person name="Moru K."/>
            <person name="Mozes J."/>
            <person name="Mulrain L."/>
            <person name="Munson G."/>
            <person name="Naylor J."/>
            <person name="Newes C."/>
            <person name="Nguyen C."/>
            <person name="Nguyen N."/>
            <person name="Nguyen T."/>
            <person name="Nicol R."/>
            <person name="Nielsen C."/>
            <person name="Nizzari M."/>
            <person name="Norbu C."/>
            <person name="Norbu N."/>
            <person name="O'donnell P."/>
            <person name="Okoawo O."/>
            <person name="O'leary S."/>
            <person name="Omotosho B."/>
            <person name="O'neill K."/>
            <person name="Osman S."/>
            <person name="Parker S."/>
            <person name="Perrin D."/>
            <person name="Phunkhang P."/>
            <person name="Piqani B."/>
            <person name="Purcell S."/>
            <person name="Rachupka T."/>
            <person name="Ramasamy U."/>
            <person name="Rameau R."/>
            <person name="Ray V."/>
            <person name="Raymond C."/>
            <person name="Retta R."/>
            <person name="Richardson S."/>
            <person name="Rise C."/>
            <person name="Rodriguez J."/>
            <person name="Rogers J."/>
            <person name="Rogov P."/>
            <person name="Rutman M."/>
            <person name="Schupbach R."/>
            <person name="Seaman C."/>
            <person name="Settipalli S."/>
            <person name="Sharpe T."/>
            <person name="Sheridan J."/>
            <person name="Sherpa N."/>
            <person name="Shi J."/>
            <person name="Smirnov S."/>
            <person name="Smith C."/>
            <person name="Sougnez C."/>
            <person name="Spencer B."/>
            <person name="Stalker J."/>
            <person name="Stange-thomann N."/>
            <person name="Stavropoulos S."/>
            <person name="Stetson K."/>
            <person name="Stone C."/>
            <person name="Stone S."/>
            <person name="Stubbs M."/>
            <person name="Talamas J."/>
            <person name="Tchuinga P."/>
            <person name="Tenzing P."/>
            <person name="Tesfaye S."/>
            <person name="Theodore J."/>
            <person name="Thoulutsang Y."/>
            <person name="Topham K."/>
            <person name="Towey S."/>
            <person name="Tsamla T."/>
            <person name="Tsomo N."/>
            <person name="Vallee D."/>
            <person name="Vassiliev H."/>
            <person name="Venkataraman V."/>
            <person name="Vinson J."/>
            <person name="Vo A."/>
            <person name="Wade C."/>
            <person name="Wang S."/>
            <person name="Wangchuk T."/>
            <person name="Wangdi T."/>
            <person name="Whittaker C."/>
            <person name="Wilkinson J."/>
            <person name="Wu Y."/>
            <person name="Wyman D."/>
            <person name="Yadav S."/>
            <person name="Yang S."/>
            <person name="Yang X."/>
            <person name="Yeager S."/>
            <person name="Yee E."/>
            <person name="Young G."/>
            <person name="Zainoun J."/>
            <person name="Zembeck L."/>
            <person name="Zimmer A."/>
            <person name="Zody M."/>
            <person name="Lander E."/>
        </authorList>
    </citation>
    <scope>NUCLEOTIDE SEQUENCE [LARGE SCALE GENOMIC DNA]</scope>
</reference>
<reference evidence="11" key="2">
    <citation type="submission" date="2025-08" db="UniProtKB">
        <authorList>
            <consortium name="Ensembl"/>
        </authorList>
    </citation>
    <scope>IDENTIFICATION</scope>
</reference>
<dbReference type="GO" id="GO:0003993">
    <property type="term" value="F:acid phosphatase activity"/>
    <property type="evidence" value="ECO:0007669"/>
    <property type="project" value="UniProtKB-UniRule"/>
</dbReference>
<evidence type="ECO:0000256" key="6">
    <source>
        <dbReference type="PIRNR" id="PIRNR000898"/>
    </source>
</evidence>
<feature type="binding site" evidence="7">
    <location>
        <position position="219"/>
    </location>
    <ligand>
        <name>Fe cation</name>
        <dbReference type="ChEBI" id="CHEBI:24875"/>
        <label>2</label>
    </ligand>
</feature>
<dbReference type="EC" id="3.1.3.2" evidence="2 6"/>
<dbReference type="GO" id="GO:0045453">
    <property type="term" value="P:bone resorption"/>
    <property type="evidence" value="ECO:0007669"/>
    <property type="project" value="TreeGrafter"/>
</dbReference>
<dbReference type="Ensembl" id="ENSCSAVT00000015785.1">
    <property type="protein sequence ID" value="ENSCSAVP00000015607.1"/>
    <property type="gene ID" value="ENSCSAVG00000009168.1"/>
</dbReference>
<keyword evidence="4 9" id="KW-0732">Signal</keyword>
<name>H2ZDE1_CIOSA</name>
<keyword evidence="7" id="KW-0479">Metal-binding</keyword>
<comment type="cofactor">
    <cofactor evidence="7">
        <name>Fe cation</name>
        <dbReference type="ChEBI" id="CHEBI:24875"/>
    </cofactor>
    <text evidence="7">Binds 2 iron ions per subunit.</text>
</comment>
<dbReference type="STRING" id="51511.ENSCSAVP00000015607"/>
<reference evidence="11" key="3">
    <citation type="submission" date="2025-09" db="UniProtKB">
        <authorList>
            <consortium name="Ensembl"/>
        </authorList>
    </citation>
    <scope>IDENTIFICATION</scope>
</reference>
<feature type="binding site" evidence="7">
    <location>
        <position position="129"/>
    </location>
    <ligand>
        <name>Fe cation</name>
        <dbReference type="ChEBI" id="CHEBI:24875"/>
        <label>2</label>
    </ligand>
</feature>
<protein>
    <recommendedName>
        <fullName evidence="3 6">Tartrate-resistant acid phosphatase type 5</fullName>
        <ecNumber evidence="2 6">3.1.3.2</ecNumber>
    </recommendedName>
</protein>
<evidence type="ECO:0000313" key="11">
    <source>
        <dbReference type="Ensembl" id="ENSCSAVP00000015607.1"/>
    </source>
</evidence>
<keyword evidence="8" id="KW-1015">Disulfide bond</keyword>
<feature type="binding site" evidence="7">
    <location>
        <position position="91"/>
    </location>
    <ligand>
        <name>Fe cation</name>
        <dbReference type="ChEBI" id="CHEBI:24875"/>
        <label>1</label>
    </ligand>
</feature>
<evidence type="ECO:0000259" key="10">
    <source>
        <dbReference type="Pfam" id="PF00149"/>
    </source>
</evidence>
<proteinExistence type="predicted"/>
<feature type="binding site" evidence="7">
    <location>
        <position position="91"/>
    </location>
    <ligand>
        <name>Fe cation</name>
        <dbReference type="ChEBI" id="CHEBI:24875"/>
        <label>2</label>
    </ligand>
</feature>
<dbReference type="PIRSF" id="PIRSF000898">
    <property type="entry name" value="Acid_Ptase_5"/>
    <property type="match status" value="1"/>
</dbReference>
<dbReference type="GO" id="GO:0046872">
    <property type="term" value="F:metal ion binding"/>
    <property type="evidence" value="ECO:0007669"/>
    <property type="project" value="UniProtKB-KW"/>
</dbReference>
<evidence type="ECO:0000313" key="12">
    <source>
        <dbReference type="Proteomes" id="UP000007875"/>
    </source>
</evidence>
<feature type="binding site" evidence="7">
    <location>
        <position position="94"/>
    </location>
    <ligand>
        <name>Fe cation</name>
        <dbReference type="ChEBI" id="CHEBI:24875"/>
        <label>1</label>
    </ligand>
</feature>
<feature type="binding site" evidence="7">
    <location>
        <position position="257"/>
    </location>
    <ligand>
        <name>Fe cation</name>
        <dbReference type="ChEBI" id="CHEBI:24875"/>
        <label>1</label>
    </ligand>
</feature>
<dbReference type="GeneTree" id="ENSGT00390000016735"/>
<dbReference type="SUPFAM" id="SSF56300">
    <property type="entry name" value="Metallo-dependent phosphatases"/>
    <property type="match status" value="1"/>
</dbReference>
<evidence type="ECO:0000256" key="7">
    <source>
        <dbReference type="PIRSR" id="PIRSR000898-1"/>
    </source>
</evidence>
<sequence>MLPNLSMQYFIALTLVLAVATADEFIPSADETTTTNIKVALNQESMHFMVAGDFGGWPPPFYTTPTQLAVAGVMSDVASKLKPNFVLALGDNFYFLGVTDTGDERFNKTFEHVYTSPYLNIPWYPTMGNHDWHGNAHAQLDYSHVSKRWTYPWYYYTLDYTLSLSSTTIRTVMIDTTIQCGIDSKGTPINDTVAEEQWTWIEQQLQEGQSFDYLLVVGHFPVLASGNTGPTNPCLFNRLKPLLNQYKVSAYLAGHEHNLQHLQDATEVSDVQYFVVGCSNFVSPRFVNADAAEFTTNFAWAEMEDLAGCFGRVEVSATSMKMVFIQARDGSEIYSYDVLPRNTQ</sequence>
<keyword evidence="5 6" id="KW-0378">Hydrolase</keyword>
<feature type="chain" id="PRO_5003579152" description="Tartrate-resistant acid phosphatase type 5" evidence="9">
    <location>
        <begin position="23"/>
        <end position="344"/>
    </location>
</feature>
<dbReference type="HOGENOM" id="CLU_043332_1_0_1"/>
<keyword evidence="6 7" id="KW-0408">Iron</keyword>
<dbReference type="AlphaFoldDB" id="H2ZDE1"/>
<dbReference type="PANTHER" id="PTHR10161:SF14">
    <property type="entry name" value="TARTRATE-RESISTANT ACID PHOSPHATASE TYPE 5"/>
    <property type="match status" value="1"/>
</dbReference>
<evidence type="ECO:0000256" key="5">
    <source>
        <dbReference type="ARBA" id="ARBA00022801"/>
    </source>
</evidence>
<dbReference type="InterPro" id="IPR004843">
    <property type="entry name" value="Calcineurin-like_PHP"/>
</dbReference>
<dbReference type="Proteomes" id="UP000007875">
    <property type="component" value="Unassembled WGS sequence"/>
</dbReference>
<evidence type="ECO:0000256" key="1">
    <source>
        <dbReference type="ARBA" id="ARBA00000032"/>
    </source>
</evidence>
<dbReference type="CDD" id="cd07378">
    <property type="entry name" value="MPP_ACP5"/>
    <property type="match status" value="1"/>
</dbReference>
<accession>H2ZDE1</accession>
<comment type="catalytic activity">
    <reaction evidence="1 6">
        <text>a phosphate monoester + H2O = an alcohol + phosphate</text>
        <dbReference type="Rhea" id="RHEA:15017"/>
        <dbReference type="ChEBI" id="CHEBI:15377"/>
        <dbReference type="ChEBI" id="CHEBI:30879"/>
        <dbReference type="ChEBI" id="CHEBI:43474"/>
        <dbReference type="ChEBI" id="CHEBI:67140"/>
        <dbReference type="EC" id="3.1.3.2"/>
    </reaction>
</comment>
<evidence type="ECO:0000256" key="8">
    <source>
        <dbReference type="PIRSR" id="PIRSR000898-2"/>
    </source>
</evidence>
<dbReference type="InParanoid" id="H2ZDE1"/>
<dbReference type="InterPro" id="IPR024927">
    <property type="entry name" value="Acid_PPase"/>
</dbReference>
<feature type="binding site" evidence="7">
    <location>
        <position position="53"/>
    </location>
    <ligand>
        <name>Fe cation</name>
        <dbReference type="ChEBI" id="CHEBI:24875"/>
        <label>1</label>
    </ligand>
</feature>
<dbReference type="InterPro" id="IPR029052">
    <property type="entry name" value="Metallo-depent_PP-like"/>
</dbReference>
<feature type="signal peptide" evidence="9">
    <location>
        <begin position="1"/>
        <end position="22"/>
    </location>
</feature>
<dbReference type="Pfam" id="PF00149">
    <property type="entry name" value="Metallophos"/>
    <property type="match status" value="1"/>
</dbReference>
<feature type="disulfide bond" evidence="8">
    <location>
        <begin position="180"/>
        <end position="234"/>
    </location>
</feature>
<evidence type="ECO:0000256" key="4">
    <source>
        <dbReference type="ARBA" id="ARBA00022729"/>
    </source>
</evidence>
<dbReference type="eggNOG" id="KOG2679">
    <property type="taxonomic scope" value="Eukaryota"/>
</dbReference>
<evidence type="ECO:0000256" key="9">
    <source>
        <dbReference type="SAM" id="SignalP"/>
    </source>
</evidence>
<dbReference type="OMA" id="VWSIGNH"/>
<dbReference type="Gene3D" id="3.60.21.10">
    <property type="match status" value="1"/>
</dbReference>
<feature type="binding site" evidence="7">
    <location>
        <position position="255"/>
    </location>
    <ligand>
        <name>Fe cation</name>
        <dbReference type="ChEBI" id="CHEBI:24875"/>
        <label>2</label>
    </ligand>
</feature>
<keyword evidence="12" id="KW-1185">Reference proteome</keyword>